<reference evidence="2 3" key="1">
    <citation type="submission" date="2020-06" db="EMBL/GenBank/DDBJ databases">
        <title>Genome sequence of Paramixta manurensis strain PD-1.</title>
        <authorList>
            <person name="Lee C.W."/>
            <person name="Kim J."/>
        </authorList>
    </citation>
    <scope>NUCLEOTIDE SEQUENCE [LARGE SCALE GENOMIC DNA]</scope>
    <source>
        <strain evidence="2 3">PD-1</strain>
    </source>
</reference>
<sequence>MKRTVLLALLALNIGPASAGDWIFRPVANGRLQISQQGGAEQGPDMLVQRQAEQASLTLQVMPAGMGHCENGVLTGSGPLSSIRIPLVPVIRSIAQPGLSAQCGESLQFDAPAQSQLVGVKAAPRNERIATAAIPAALSGQRILLGYVNFIQANSQMASNAIYLDLSTLSGGVPSLQAAFDKPSLRFGEVNVLKNSLYNAKLTIRKTAEAGDAAVPYELTFESRQQRENSFQLKDTRGEIFVPYQIKIGSYQMTPGAIYTGLIPAGSATADIIGINFSLSGKNISGLAAGTRLTDTLTAVITPTS</sequence>
<dbReference type="AlphaFoldDB" id="A0A6M8UIB3"/>
<keyword evidence="3" id="KW-1185">Reference proteome</keyword>
<organism evidence="2 3">
    <name type="scientific">Paramixta manurensis</name>
    <dbReference type="NCBI Taxonomy" id="2740817"/>
    <lineage>
        <taxon>Bacteria</taxon>
        <taxon>Pseudomonadati</taxon>
        <taxon>Pseudomonadota</taxon>
        <taxon>Gammaproteobacteria</taxon>
        <taxon>Enterobacterales</taxon>
        <taxon>Erwiniaceae</taxon>
        <taxon>Paramixta</taxon>
    </lineage>
</organism>
<name>A0A6M8UIB3_9GAMM</name>
<protein>
    <submittedName>
        <fullName evidence="2">Uncharacterized protein</fullName>
    </submittedName>
</protein>
<dbReference type="Proteomes" id="UP000505325">
    <property type="component" value="Chromosome"/>
</dbReference>
<dbReference type="KEGG" id="pmak:PMPD1_3727"/>
<dbReference type="EMBL" id="CP054212">
    <property type="protein sequence ID" value="QKJ88641.1"/>
    <property type="molecule type" value="Genomic_DNA"/>
</dbReference>
<keyword evidence="1" id="KW-0732">Signal</keyword>
<gene>
    <name evidence="2" type="ORF">PMPD1_3727</name>
</gene>
<evidence type="ECO:0000256" key="1">
    <source>
        <dbReference type="SAM" id="SignalP"/>
    </source>
</evidence>
<feature type="chain" id="PRO_5026748779" evidence="1">
    <location>
        <begin position="20"/>
        <end position="305"/>
    </location>
</feature>
<accession>A0A6M8UIB3</accession>
<evidence type="ECO:0000313" key="3">
    <source>
        <dbReference type="Proteomes" id="UP000505325"/>
    </source>
</evidence>
<dbReference type="RefSeq" id="WP_173635496.1">
    <property type="nucleotide sequence ID" value="NZ_CP054212.1"/>
</dbReference>
<proteinExistence type="predicted"/>
<feature type="signal peptide" evidence="1">
    <location>
        <begin position="1"/>
        <end position="19"/>
    </location>
</feature>
<evidence type="ECO:0000313" key="2">
    <source>
        <dbReference type="EMBL" id="QKJ88641.1"/>
    </source>
</evidence>